<dbReference type="Pfam" id="PF01594">
    <property type="entry name" value="AI-2E_transport"/>
    <property type="match status" value="1"/>
</dbReference>
<keyword evidence="4 7" id="KW-1133">Transmembrane helix</keyword>
<evidence type="ECO:0000313" key="8">
    <source>
        <dbReference type="EMBL" id="GGM35022.1"/>
    </source>
</evidence>
<reference evidence="9" key="1">
    <citation type="journal article" date="2019" name="Int. J. Syst. Evol. Microbiol.">
        <title>The Global Catalogue of Microorganisms (GCM) 10K type strain sequencing project: providing services to taxonomists for standard genome sequencing and annotation.</title>
        <authorList>
            <consortium name="The Broad Institute Genomics Platform"/>
            <consortium name="The Broad Institute Genome Sequencing Center for Infectious Disease"/>
            <person name="Wu L."/>
            <person name="Ma J."/>
        </authorList>
    </citation>
    <scope>NUCLEOTIDE SEQUENCE [LARGE SCALE GENOMIC DNA]</scope>
    <source>
        <strain evidence="9">JCM 31047</strain>
    </source>
</reference>
<organism evidence="8 9">
    <name type="scientific">Deinococcus arenae</name>
    <dbReference type="NCBI Taxonomy" id="1452751"/>
    <lineage>
        <taxon>Bacteria</taxon>
        <taxon>Thermotogati</taxon>
        <taxon>Deinococcota</taxon>
        <taxon>Deinococci</taxon>
        <taxon>Deinococcales</taxon>
        <taxon>Deinococcaceae</taxon>
        <taxon>Deinococcus</taxon>
    </lineage>
</organism>
<comment type="similarity">
    <text evidence="2">Belongs to the autoinducer-2 exporter (AI-2E) (TC 2.A.86) family.</text>
</comment>
<dbReference type="RefSeq" id="WP_229781059.1">
    <property type="nucleotide sequence ID" value="NZ_BMQG01000002.1"/>
</dbReference>
<feature type="compositionally biased region" description="Low complexity" evidence="6">
    <location>
        <begin position="401"/>
        <end position="419"/>
    </location>
</feature>
<name>A0A8H9GKH7_9DEIO</name>
<accession>A0A8H9GKH7</accession>
<dbReference type="EMBL" id="BMQG01000002">
    <property type="protein sequence ID" value="GGM35022.1"/>
    <property type="molecule type" value="Genomic_DNA"/>
</dbReference>
<evidence type="ECO:0000256" key="6">
    <source>
        <dbReference type="SAM" id="MobiDB-lite"/>
    </source>
</evidence>
<dbReference type="AlphaFoldDB" id="A0A8H9GKH7"/>
<feature type="transmembrane region" description="Helical" evidence="7">
    <location>
        <begin position="309"/>
        <end position="335"/>
    </location>
</feature>
<evidence type="ECO:0000256" key="2">
    <source>
        <dbReference type="ARBA" id="ARBA00009773"/>
    </source>
</evidence>
<dbReference type="Proteomes" id="UP000600547">
    <property type="component" value="Unassembled WGS sequence"/>
</dbReference>
<comment type="subcellular location">
    <subcellularLocation>
        <location evidence="1">Membrane</location>
        <topology evidence="1">Multi-pass membrane protein</topology>
    </subcellularLocation>
</comment>
<feature type="transmembrane region" description="Helical" evidence="7">
    <location>
        <begin position="275"/>
        <end position="297"/>
    </location>
</feature>
<evidence type="ECO:0000256" key="5">
    <source>
        <dbReference type="ARBA" id="ARBA00023136"/>
    </source>
</evidence>
<dbReference type="GO" id="GO:0055085">
    <property type="term" value="P:transmembrane transport"/>
    <property type="evidence" value="ECO:0007669"/>
    <property type="project" value="TreeGrafter"/>
</dbReference>
<dbReference type="InterPro" id="IPR002549">
    <property type="entry name" value="AI-2E-like"/>
</dbReference>
<evidence type="ECO:0000256" key="3">
    <source>
        <dbReference type="ARBA" id="ARBA00022692"/>
    </source>
</evidence>
<comment type="caution">
    <text evidence="8">The sequence shown here is derived from an EMBL/GenBank/DDBJ whole genome shotgun (WGS) entry which is preliminary data.</text>
</comment>
<sequence length="433" mass="45635">MTRPSRPPAGIVVVNLLPVAAGVIAILLSLSFFSQVAPSLLAITLAIIVATALNPVARRLERWMPRAAAGTLTVLLVVAVIGVALFLAVPPIAAQLGSIGTSTFDLSRVEPKLNAWLRAHPQMDAMLPADIFDRAQTQLSRLGSRAAEMLPSVLTLILGGVFTGLVTLVMVVYVLGNPVPLVNGVLGAVPPRHRLAATYALAQILKQTGAWGRATLLVMLVTGSCTALGFYLLGVQNWLVFGLLAALGELVPTIGPIVATIPPVLFTLADDPQKAVWVAVFVLVFQQVSGFALSPLLVGGAGNLHPLSVIVGVVLFGGVFGLVGAFLTVPFLIVIKAVYQHFYLREAPDIPDAVAMALISGVVEDQLEREEEAREAVRKARAEVQEAELERQLEDGELDLEAALAPDPAPEGDAPAEAAPGRDPDDLPGRQRP</sequence>
<feature type="transmembrane region" description="Helical" evidence="7">
    <location>
        <begin position="69"/>
        <end position="89"/>
    </location>
</feature>
<feature type="compositionally biased region" description="Basic and acidic residues" evidence="6">
    <location>
        <begin position="420"/>
        <end position="433"/>
    </location>
</feature>
<keyword evidence="3 7" id="KW-0812">Transmembrane</keyword>
<dbReference type="GO" id="GO:0016020">
    <property type="term" value="C:membrane"/>
    <property type="evidence" value="ECO:0007669"/>
    <property type="project" value="UniProtKB-SubCell"/>
</dbReference>
<feature type="transmembrane region" description="Helical" evidence="7">
    <location>
        <begin position="214"/>
        <end position="233"/>
    </location>
</feature>
<proteinExistence type="inferred from homology"/>
<evidence type="ECO:0000256" key="7">
    <source>
        <dbReference type="SAM" id="Phobius"/>
    </source>
</evidence>
<feature type="transmembrane region" description="Helical" evidence="7">
    <location>
        <begin position="153"/>
        <end position="175"/>
    </location>
</feature>
<evidence type="ECO:0000313" key="9">
    <source>
        <dbReference type="Proteomes" id="UP000600547"/>
    </source>
</evidence>
<dbReference type="PANTHER" id="PTHR21716">
    <property type="entry name" value="TRANSMEMBRANE PROTEIN"/>
    <property type="match status" value="1"/>
</dbReference>
<protein>
    <submittedName>
        <fullName evidence="8">AI-2E family transporter</fullName>
    </submittedName>
</protein>
<keyword evidence="9" id="KW-1185">Reference proteome</keyword>
<feature type="transmembrane region" description="Helical" evidence="7">
    <location>
        <begin position="39"/>
        <end position="57"/>
    </location>
</feature>
<evidence type="ECO:0000256" key="4">
    <source>
        <dbReference type="ARBA" id="ARBA00022989"/>
    </source>
</evidence>
<gene>
    <name evidence="8" type="ORF">GCM10008956_09300</name>
</gene>
<feature type="transmembrane region" description="Helical" evidence="7">
    <location>
        <begin position="239"/>
        <end position="268"/>
    </location>
</feature>
<dbReference type="PANTHER" id="PTHR21716:SF62">
    <property type="entry name" value="TRANSPORT PROTEIN YDBI-RELATED"/>
    <property type="match status" value="1"/>
</dbReference>
<keyword evidence="5 7" id="KW-0472">Membrane</keyword>
<feature type="transmembrane region" description="Helical" evidence="7">
    <location>
        <begin position="12"/>
        <end position="33"/>
    </location>
</feature>
<evidence type="ECO:0000256" key="1">
    <source>
        <dbReference type="ARBA" id="ARBA00004141"/>
    </source>
</evidence>
<feature type="region of interest" description="Disordered" evidence="6">
    <location>
        <begin position="395"/>
        <end position="433"/>
    </location>
</feature>